<accession>A0ABQ2NLA3</accession>
<proteinExistence type="predicted"/>
<dbReference type="InterPro" id="IPR021958">
    <property type="entry name" value="DUF3575"/>
</dbReference>
<evidence type="ECO:0000313" key="1">
    <source>
        <dbReference type="EMBL" id="GGP06236.1"/>
    </source>
</evidence>
<keyword evidence="2" id="KW-1185">Reference proteome</keyword>
<organism evidence="1 2">
    <name type="scientific">Cloacibacterium rupense</name>
    <dbReference type="NCBI Taxonomy" id="517423"/>
    <lineage>
        <taxon>Bacteria</taxon>
        <taxon>Pseudomonadati</taxon>
        <taxon>Bacteroidota</taxon>
        <taxon>Flavobacteriia</taxon>
        <taxon>Flavobacteriales</taxon>
        <taxon>Weeksellaceae</taxon>
    </lineage>
</organism>
<reference evidence="2" key="1">
    <citation type="journal article" date="2019" name="Int. J. Syst. Evol. Microbiol.">
        <title>The Global Catalogue of Microorganisms (GCM) 10K type strain sequencing project: providing services to taxonomists for standard genome sequencing and annotation.</title>
        <authorList>
            <consortium name="The Broad Institute Genomics Platform"/>
            <consortium name="The Broad Institute Genome Sequencing Center for Infectious Disease"/>
            <person name="Wu L."/>
            <person name="Ma J."/>
        </authorList>
    </citation>
    <scope>NUCLEOTIDE SEQUENCE [LARGE SCALE GENOMIC DNA]</scope>
    <source>
        <strain evidence="2">CGMCC 1.7656</strain>
    </source>
</reference>
<dbReference type="Proteomes" id="UP000620064">
    <property type="component" value="Unassembled WGS sequence"/>
</dbReference>
<dbReference type="Pfam" id="PF12099">
    <property type="entry name" value="DUF3575"/>
    <property type="match status" value="1"/>
</dbReference>
<dbReference type="RefSeq" id="WP_188618524.1">
    <property type="nucleotide sequence ID" value="NZ_BMLV01000006.1"/>
</dbReference>
<gene>
    <name evidence="1" type="ORF">GCM10010992_25640</name>
</gene>
<comment type="caution">
    <text evidence="1">The sequence shown here is derived from an EMBL/GenBank/DDBJ whole genome shotgun (WGS) entry which is preliminary data.</text>
</comment>
<sequence>MNKLKTFFLITFFLFFGDKINAQTYAKVNMLGLPLGMLNAGVEAKVSDNITLQPEFFISPWRSFLGNRLQIYNFNLEGRYYFKESFNHFYIGGNAGIAIFDIQKWNYLNSNQYQRGYSLLFGVTVGYQYPISEKLNIDMYLGGATSQGFYHGYDIVNGQRYEPKNPWNRSGELIPYKVGVALSYKIN</sequence>
<name>A0ABQ2NLA3_9FLAO</name>
<evidence type="ECO:0000313" key="2">
    <source>
        <dbReference type="Proteomes" id="UP000620064"/>
    </source>
</evidence>
<evidence type="ECO:0008006" key="3">
    <source>
        <dbReference type="Google" id="ProtNLM"/>
    </source>
</evidence>
<protein>
    <recommendedName>
        <fullName evidence="3">DUF3575 domain-containing protein</fullName>
    </recommendedName>
</protein>
<dbReference type="EMBL" id="BMLV01000006">
    <property type="protein sequence ID" value="GGP06236.1"/>
    <property type="molecule type" value="Genomic_DNA"/>
</dbReference>